<proteinExistence type="predicted"/>
<organism evidence="2 3">
    <name type="scientific">Oryza meyeriana var. granulata</name>
    <dbReference type="NCBI Taxonomy" id="110450"/>
    <lineage>
        <taxon>Eukaryota</taxon>
        <taxon>Viridiplantae</taxon>
        <taxon>Streptophyta</taxon>
        <taxon>Embryophyta</taxon>
        <taxon>Tracheophyta</taxon>
        <taxon>Spermatophyta</taxon>
        <taxon>Magnoliopsida</taxon>
        <taxon>Liliopsida</taxon>
        <taxon>Poales</taxon>
        <taxon>Poaceae</taxon>
        <taxon>BOP clade</taxon>
        <taxon>Oryzoideae</taxon>
        <taxon>Oryzeae</taxon>
        <taxon>Oryzinae</taxon>
        <taxon>Oryza</taxon>
        <taxon>Oryza meyeriana</taxon>
    </lineage>
</organism>
<sequence>MPSRSPAAIAAKPVAQSHFSNHHYRMPSLHQRRCDLGEARNCNYLVASGPTSRRHLAASGPSHETAPCRCILSTTLHSPLLDPATPISPACRIASSATTSDRYRTESQPPRECHASS</sequence>
<evidence type="ECO:0000313" key="2">
    <source>
        <dbReference type="EMBL" id="KAF0930292.1"/>
    </source>
</evidence>
<feature type="compositionally biased region" description="Basic and acidic residues" evidence="1">
    <location>
        <begin position="101"/>
        <end position="117"/>
    </location>
</feature>
<name>A0A6G1F0E8_9ORYZ</name>
<protein>
    <submittedName>
        <fullName evidence="2">Uncharacterized protein</fullName>
    </submittedName>
</protein>
<accession>A0A6G1F0E8</accession>
<evidence type="ECO:0000256" key="1">
    <source>
        <dbReference type="SAM" id="MobiDB-lite"/>
    </source>
</evidence>
<feature type="region of interest" description="Disordered" evidence="1">
    <location>
        <begin position="95"/>
        <end position="117"/>
    </location>
</feature>
<dbReference type="EMBL" id="SPHZ02000002">
    <property type="protein sequence ID" value="KAF0930292.1"/>
    <property type="molecule type" value="Genomic_DNA"/>
</dbReference>
<gene>
    <name evidence="2" type="ORF">E2562_031938</name>
</gene>
<dbReference type="AlphaFoldDB" id="A0A6G1F0E8"/>
<evidence type="ECO:0000313" key="3">
    <source>
        <dbReference type="Proteomes" id="UP000479710"/>
    </source>
</evidence>
<comment type="caution">
    <text evidence="2">The sequence shown here is derived from an EMBL/GenBank/DDBJ whole genome shotgun (WGS) entry which is preliminary data.</text>
</comment>
<keyword evidence="3" id="KW-1185">Reference proteome</keyword>
<reference evidence="2 3" key="1">
    <citation type="submission" date="2019-11" db="EMBL/GenBank/DDBJ databases">
        <title>Whole genome sequence of Oryza granulata.</title>
        <authorList>
            <person name="Li W."/>
        </authorList>
    </citation>
    <scope>NUCLEOTIDE SEQUENCE [LARGE SCALE GENOMIC DNA]</scope>
    <source>
        <strain evidence="3">cv. Menghai</strain>
        <tissue evidence="2">Leaf</tissue>
    </source>
</reference>
<dbReference type="Proteomes" id="UP000479710">
    <property type="component" value="Unassembled WGS sequence"/>
</dbReference>